<keyword evidence="7" id="KW-1185">Reference proteome</keyword>
<dbReference type="Proteomes" id="UP000294613">
    <property type="component" value="Unassembled WGS sequence"/>
</dbReference>
<dbReference type="InterPro" id="IPR025736">
    <property type="entry name" value="PucR_C-HTH_dom"/>
</dbReference>
<gene>
    <name evidence="5" type="ORF">EDD74_14410</name>
    <name evidence="4" type="ORF">FAEUMB_03740</name>
</gene>
<protein>
    <submittedName>
        <fullName evidence="5">CdaR family transcriptional regulator</fullName>
    </submittedName>
</protein>
<evidence type="ECO:0000259" key="2">
    <source>
        <dbReference type="Pfam" id="PF13556"/>
    </source>
</evidence>
<dbReference type="Pfam" id="PF17853">
    <property type="entry name" value="GGDEF_2"/>
    <property type="match status" value="1"/>
</dbReference>
<evidence type="ECO:0000259" key="3">
    <source>
        <dbReference type="Pfam" id="PF17853"/>
    </source>
</evidence>
<dbReference type="InterPro" id="IPR041522">
    <property type="entry name" value="CdaR_GGDEF"/>
</dbReference>
<dbReference type="EMBL" id="BHEO01000002">
    <property type="protein sequence ID" value="GBU03833.1"/>
    <property type="molecule type" value="Genomic_DNA"/>
</dbReference>
<accession>A0A4R3J612</accession>
<dbReference type="InterPro" id="IPR009057">
    <property type="entry name" value="Homeodomain-like_sf"/>
</dbReference>
<dbReference type="InterPro" id="IPR042070">
    <property type="entry name" value="PucR_C-HTH_sf"/>
</dbReference>
<dbReference type="Pfam" id="PF13556">
    <property type="entry name" value="HTH_30"/>
    <property type="match status" value="1"/>
</dbReference>
<evidence type="ECO:0000313" key="7">
    <source>
        <dbReference type="Proteomes" id="UP000702954"/>
    </source>
</evidence>
<feature type="domain" description="CdaR GGDEF-like" evidence="3">
    <location>
        <begin position="137"/>
        <end position="253"/>
    </location>
</feature>
<dbReference type="Gene3D" id="1.10.10.2840">
    <property type="entry name" value="PucR C-terminal helix-turn-helix domain"/>
    <property type="match status" value="1"/>
</dbReference>
<evidence type="ECO:0000313" key="4">
    <source>
        <dbReference type="EMBL" id="GBU03833.1"/>
    </source>
</evidence>
<dbReference type="SUPFAM" id="SSF46689">
    <property type="entry name" value="Homeodomain-like"/>
    <property type="match status" value="1"/>
</dbReference>
<proteinExistence type="inferred from homology"/>
<evidence type="ECO:0000313" key="6">
    <source>
        <dbReference type="Proteomes" id="UP000294613"/>
    </source>
</evidence>
<dbReference type="EMBL" id="SLZV01000044">
    <property type="protein sequence ID" value="TCS60293.1"/>
    <property type="molecule type" value="Genomic_DNA"/>
</dbReference>
<name>A0A4R3J612_9FIRM</name>
<dbReference type="Proteomes" id="UP000702954">
    <property type="component" value="Unassembled WGS sequence"/>
</dbReference>
<reference evidence="5 6" key="2">
    <citation type="submission" date="2019-03" db="EMBL/GenBank/DDBJ databases">
        <title>Genomic Encyclopedia of Type Strains, Phase IV (KMG-IV): sequencing the most valuable type-strain genomes for metagenomic binning, comparative biology and taxonomic classification.</title>
        <authorList>
            <person name="Goeker M."/>
        </authorList>
    </citation>
    <scope>NUCLEOTIDE SEQUENCE [LARGE SCALE GENOMIC DNA]</scope>
    <source>
        <strain evidence="5 6">DSM 103426</strain>
    </source>
</reference>
<sequence length="367" mass="42166">MLSRQILQRTINEMKEIVAAEISLWNAEGMIAVKTSGADESAKEQVKIYLSKWKEQMEEGTEELSEAVEEKAAFFPILNHMSELEYVLMIHGVWDDIKVIGRLCVSQIRNLIMAYHERMDKNNFLQNLLLDNFLLVDIYNRAKKLGIAIEERRVVFLIEPKKEGDSIVMETMRGLYATGTKDFITAVDEGHIIFIKHLEVTDGYKEINDIAKTITDTLSAEAMMKVRVAYGTVVEELKDVSKSYKEAAMALDVGRIFYSERTILAYNELGIGRLIHQLPVSLCEMFLQEVFNGDAFEQFDEETLVTVYKFFDNNLNVSETARQLYIHRNTLVYRLEKIQKSTGLDVRVFDDALTFKIAMMVASHIKK</sequence>
<organism evidence="5 6">
    <name type="scientific">Faecalimonas umbilicata</name>
    <dbReference type="NCBI Taxonomy" id="1912855"/>
    <lineage>
        <taxon>Bacteria</taxon>
        <taxon>Bacillati</taxon>
        <taxon>Bacillota</taxon>
        <taxon>Clostridia</taxon>
        <taxon>Lachnospirales</taxon>
        <taxon>Lachnospiraceae</taxon>
        <taxon>Faecalimonas</taxon>
    </lineage>
</organism>
<comment type="caution">
    <text evidence="5">The sequence shown here is derived from an EMBL/GenBank/DDBJ whole genome shotgun (WGS) entry which is preliminary data.</text>
</comment>
<evidence type="ECO:0000256" key="1">
    <source>
        <dbReference type="ARBA" id="ARBA00006754"/>
    </source>
</evidence>
<dbReference type="RefSeq" id="WP_116441049.1">
    <property type="nucleotide sequence ID" value="NZ_BHEO01000002.1"/>
</dbReference>
<dbReference type="AlphaFoldDB" id="A0A4R3J612"/>
<evidence type="ECO:0000313" key="5">
    <source>
        <dbReference type="EMBL" id="TCS60293.1"/>
    </source>
</evidence>
<feature type="domain" description="PucR C-terminal helix-turn-helix" evidence="2">
    <location>
        <begin position="304"/>
        <end position="360"/>
    </location>
</feature>
<dbReference type="InterPro" id="IPR051448">
    <property type="entry name" value="CdaR-like_regulators"/>
</dbReference>
<dbReference type="PANTHER" id="PTHR33744:SF15">
    <property type="entry name" value="CARBOHYDRATE DIACID REGULATOR"/>
    <property type="match status" value="1"/>
</dbReference>
<reference evidence="4 7" key="1">
    <citation type="journal article" date="2018" name="Int. J. Syst. Evol. Microbiol.">
        <title>Draft Genome Sequence of Faecalimonas umbilicata JCM 30896T, an Acetate-Producing Bacterium Isolated from Human Feces.</title>
        <authorList>
            <person name="Sakamoto M."/>
            <person name="Ikeyama N."/>
            <person name="Yuki M."/>
            <person name="Ohkuma M."/>
        </authorList>
    </citation>
    <scope>NUCLEOTIDE SEQUENCE [LARGE SCALE GENOMIC DNA]</scope>
    <source>
        <strain evidence="4 7">EGH7</strain>
    </source>
</reference>
<dbReference type="PANTHER" id="PTHR33744">
    <property type="entry name" value="CARBOHYDRATE DIACID REGULATOR"/>
    <property type="match status" value="1"/>
</dbReference>
<comment type="similarity">
    <text evidence="1">Belongs to the CdaR family.</text>
</comment>